<dbReference type="EMBL" id="JAAAHS010000487">
    <property type="protein sequence ID" value="NBE56417.1"/>
    <property type="molecule type" value="Genomic_DNA"/>
</dbReference>
<protein>
    <submittedName>
        <fullName evidence="1">Uncharacterized protein</fullName>
    </submittedName>
</protein>
<dbReference type="RefSeq" id="WP_161705071.1">
    <property type="nucleotide sequence ID" value="NZ_JAAAHS010000487.1"/>
</dbReference>
<gene>
    <name evidence="1" type="ORF">GUY60_34300</name>
</gene>
<sequence length="99" mass="10806">MMTDVPQSMTAAAAAALDRHAAGDLNARMGSRLWVEFAHEDASVVLRAMADYLDRCTDTPAAISLDLTDRLLPEPDDEDSTRYDALEWTGTLYVDAAES</sequence>
<dbReference type="AlphaFoldDB" id="A0A964V0P2"/>
<name>A0A964V0P2_9ACTN</name>
<organism evidence="1 2">
    <name type="scientific">Streptomyces boluensis</name>
    <dbReference type="NCBI Taxonomy" id="1775135"/>
    <lineage>
        <taxon>Bacteria</taxon>
        <taxon>Bacillati</taxon>
        <taxon>Actinomycetota</taxon>
        <taxon>Actinomycetes</taxon>
        <taxon>Kitasatosporales</taxon>
        <taxon>Streptomycetaceae</taxon>
        <taxon>Streptomyces</taxon>
    </lineage>
</organism>
<dbReference type="Proteomes" id="UP000598297">
    <property type="component" value="Unassembled WGS sequence"/>
</dbReference>
<comment type="caution">
    <text evidence="1">The sequence shown here is derived from an EMBL/GenBank/DDBJ whole genome shotgun (WGS) entry which is preliminary data.</text>
</comment>
<keyword evidence="2" id="KW-1185">Reference proteome</keyword>
<evidence type="ECO:0000313" key="1">
    <source>
        <dbReference type="EMBL" id="NBE56417.1"/>
    </source>
</evidence>
<evidence type="ECO:0000313" key="2">
    <source>
        <dbReference type="Proteomes" id="UP000598297"/>
    </source>
</evidence>
<accession>A0A964V0P2</accession>
<reference evidence="1" key="1">
    <citation type="submission" date="2020-01" db="EMBL/GenBank/DDBJ databases">
        <title>Whole-genome analyses of novel actinobacteria.</title>
        <authorList>
            <person name="Sahin N."/>
        </authorList>
    </citation>
    <scope>NUCLEOTIDE SEQUENCE</scope>
    <source>
        <strain evidence="1">YC537</strain>
    </source>
</reference>
<proteinExistence type="predicted"/>